<feature type="signal peptide" evidence="1">
    <location>
        <begin position="1"/>
        <end position="28"/>
    </location>
</feature>
<dbReference type="InterPro" id="IPR035513">
    <property type="entry name" value="Invertase/methylesterase_inhib"/>
</dbReference>
<feature type="chain" id="PRO_5025676113" description="Pectinesterase inhibitor domain-containing protein" evidence="1">
    <location>
        <begin position="29"/>
        <end position="178"/>
    </location>
</feature>
<feature type="domain" description="Pectinesterase inhibitor" evidence="2">
    <location>
        <begin position="33"/>
        <end position="121"/>
    </location>
</feature>
<dbReference type="InterPro" id="IPR006501">
    <property type="entry name" value="Pectinesterase_inhib_dom"/>
</dbReference>
<dbReference type="Pfam" id="PF04043">
    <property type="entry name" value="PMEI"/>
    <property type="match status" value="1"/>
</dbReference>
<name>A0A699GIF7_TANCI</name>
<accession>A0A699GIF7</accession>
<gene>
    <name evidence="3" type="ORF">Tci_001587</name>
</gene>
<evidence type="ECO:0000313" key="3">
    <source>
        <dbReference type="EMBL" id="GEU29609.1"/>
    </source>
</evidence>
<dbReference type="EMBL" id="BKCJ010000083">
    <property type="protein sequence ID" value="GEU29609.1"/>
    <property type="molecule type" value="Genomic_DNA"/>
</dbReference>
<protein>
    <recommendedName>
        <fullName evidence="2">Pectinesterase inhibitor domain-containing protein</fullName>
    </recommendedName>
</protein>
<dbReference type="NCBIfam" id="TIGR01614">
    <property type="entry name" value="PME_inhib"/>
    <property type="match status" value="1"/>
</dbReference>
<evidence type="ECO:0000259" key="2">
    <source>
        <dbReference type="Pfam" id="PF04043"/>
    </source>
</evidence>
<dbReference type="PANTHER" id="PTHR31890">
    <property type="entry name" value="PLANT INVERTASE/PECTIN METHYLESTERASE INHIBITOR SUPERFAMILY PROTEIN"/>
    <property type="match status" value="1"/>
</dbReference>
<organism evidence="3">
    <name type="scientific">Tanacetum cinerariifolium</name>
    <name type="common">Dalmatian daisy</name>
    <name type="synonym">Chrysanthemum cinerariifolium</name>
    <dbReference type="NCBI Taxonomy" id="118510"/>
    <lineage>
        <taxon>Eukaryota</taxon>
        <taxon>Viridiplantae</taxon>
        <taxon>Streptophyta</taxon>
        <taxon>Embryophyta</taxon>
        <taxon>Tracheophyta</taxon>
        <taxon>Spermatophyta</taxon>
        <taxon>Magnoliopsida</taxon>
        <taxon>eudicotyledons</taxon>
        <taxon>Gunneridae</taxon>
        <taxon>Pentapetalae</taxon>
        <taxon>asterids</taxon>
        <taxon>campanulids</taxon>
        <taxon>Asterales</taxon>
        <taxon>Asteraceae</taxon>
        <taxon>Asteroideae</taxon>
        <taxon>Anthemideae</taxon>
        <taxon>Anthemidinae</taxon>
        <taxon>Tanacetum</taxon>
    </lineage>
</organism>
<reference evidence="3" key="1">
    <citation type="journal article" date="2019" name="Sci. Rep.">
        <title>Draft genome of Tanacetum cinerariifolium, the natural source of mosquito coil.</title>
        <authorList>
            <person name="Yamashiro T."/>
            <person name="Shiraishi A."/>
            <person name="Satake H."/>
            <person name="Nakayama K."/>
        </authorList>
    </citation>
    <scope>NUCLEOTIDE SEQUENCE</scope>
</reference>
<dbReference type="GO" id="GO:0004857">
    <property type="term" value="F:enzyme inhibitor activity"/>
    <property type="evidence" value="ECO:0007669"/>
    <property type="project" value="InterPro"/>
</dbReference>
<proteinExistence type="predicted"/>
<keyword evidence="1" id="KW-0732">Signal</keyword>
<dbReference type="PANTHER" id="PTHR31890:SF9">
    <property type="entry name" value="PLANT INVERTASE_PECTIN METHYLESTERASE INHIBITOR SUPERFAMILY PROTEIN"/>
    <property type="match status" value="1"/>
</dbReference>
<sequence>MAVNSFSSKIIFLCFLFISPLFLSNVFGVKEYDLVNKVCNKQEDVKFCLNVLKSDVGSKFATKVKVLAKISVNVARINSTATLSQFQRVKRGPPGLLKSLRKCITLYYNVVFLLKDCFKEKECLGTIFDIHFAGDQVKGCQGVADVNGAHDSIITPANDSTLKFLLLSESLAKLMCRS</sequence>
<dbReference type="SUPFAM" id="SSF101148">
    <property type="entry name" value="Plant invertase/pectin methylesterase inhibitor"/>
    <property type="match status" value="1"/>
</dbReference>
<dbReference type="AlphaFoldDB" id="A0A699GIF7"/>
<evidence type="ECO:0000256" key="1">
    <source>
        <dbReference type="SAM" id="SignalP"/>
    </source>
</evidence>
<dbReference type="Gene3D" id="1.20.140.40">
    <property type="entry name" value="Invertase/pectin methylesterase inhibitor family protein"/>
    <property type="match status" value="1"/>
</dbReference>
<comment type="caution">
    <text evidence="3">The sequence shown here is derived from an EMBL/GenBank/DDBJ whole genome shotgun (WGS) entry which is preliminary data.</text>
</comment>